<proteinExistence type="predicted"/>
<feature type="compositionally biased region" description="Basic residues" evidence="1">
    <location>
        <begin position="60"/>
        <end position="73"/>
    </location>
</feature>
<feature type="region of interest" description="Disordered" evidence="1">
    <location>
        <begin position="30"/>
        <end position="106"/>
    </location>
</feature>
<feature type="compositionally biased region" description="Basic residues" evidence="1">
    <location>
        <begin position="93"/>
        <end position="106"/>
    </location>
</feature>
<evidence type="ECO:0000313" key="3">
    <source>
        <dbReference type="EMBL" id="JAP75828.1"/>
    </source>
</evidence>
<sequence length="106" mass="12167">MKPVFQLKIFAALALTCLVFINGHAPNYVLAGSPSPRELSPHLSGMNTQNHNTASEDNHRHRTNSTARRRREKRTALKHENIVSHMQSSPHRIVQRLRRRSVRTQV</sequence>
<feature type="chain" id="PRO_5007284549" description="Secreted protein" evidence="2">
    <location>
        <begin position="32"/>
        <end position="106"/>
    </location>
</feature>
<reference evidence="3" key="1">
    <citation type="journal article" date="2016" name="Ticks Tick Borne Dis.">
        <title>De novo assembly and annotation of the salivary gland transcriptome of Rhipicephalus appendiculatus male and female ticks during blood feeding.</title>
        <authorList>
            <person name="de Castro M.H."/>
            <person name="de Klerk D."/>
            <person name="Pienaar R."/>
            <person name="Latif A.A."/>
            <person name="Rees D.J."/>
            <person name="Mans B.J."/>
        </authorList>
    </citation>
    <scope>NUCLEOTIDE SEQUENCE</scope>
    <source>
        <tissue evidence="3">Salivary glands</tissue>
    </source>
</reference>
<keyword evidence="2" id="KW-0732">Signal</keyword>
<dbReference type="EMBL" id="GEDV01012729">
    <property type="protein sequence ID" value="JAP75828.1"/>
    <property type="molecule type" value="Transcribed_RNA"/>
</dbReference>
<protein>
    <recommendedName>
        <fullName evidence="4">Secreted protein</fullName>
    </recommendedName>
</protein>
<dbReference type="AlphaFoldDB" id="A0A131YBB9"/>
<accession>A0A131YBB9</accession>
<name>A0A131YBB9_RHIAP</name>
<organism evidence="3">
    <name type="scientific">Rhipicephalus appendiculatus</name>
    <name type="common">Brown ear tick</name>
    <dbReference type="NCBI Taxonomy" id="34631"/>
    <lineage>
        <taxon>Eukaryota</taxon>
        <taxon>Metazoa</taxon>
        <taxon>Ecdysozoa</taxon>
        <taxon>Arthropoda</taxon>
        <taxon>Chelicerata</taxon>
        <taxon>Arachnida</taxon>
        <taxon>Acari</taxon>
        <taxon>Parasitiformes</taxon>
        <taxon>Ixodida</taxon>
        <taxon>Ixodoidea</taxon>
        <taxon>Ixodidae</taxon>
        <taxon>Rhipicephalinae</taxon>
        <taxon>Rhipicephalus</taxon>
        <taxon>Rhipicephalus</taxon>
    </lineage>
</organism>
<evidence type="ECO:0000256" key="2">
    <source>
        <dbReference type="SAM" id="SignalP"/>
    </source>
</evidence>
<evidence type="ECO:0000256" key="1">
    <source>
        <dbReference type="SAM" id="MobiDB-lite"/>
    </source>
</evidence>
<feature type="signal peptide" evidence="2">
    <location>
        <begin position="1"/>
        <end position="31"/>
    </location>
</feature>
<evidence type="ECO:0008006" key="4">
    <source>
        <dbReference type="Google" id="ProtNLM"/>
    </source>
</evidence>